<reference evidence="4 5" key="1">
    <citation type="journal article" date="2019" name="Int. J. Syst. Evol. Microbiol.">
        <title>The Global Catalogue of Microorganisms (GCM) 10K type strain sequencing project: providing services to taxonomists for standard genome sequencing and annotation.</title>
        <authorList>
            <consortium name="The Broad Institute Genomics Platform"/>
            <consortium name="The Broad Institute Genome Sequencing Center for Infectious Disease"/>
            <person name="Wu L."/>
            <person name="Ma J."/>
        </authorList>
    </citation>
    <scope>NUCLEOTIDE SEQUENCE [LARGE SCALE GENOMIC DNA]</scope>
    <source>
        <strain evidence="4 5">JCM 14331</strain>
    </source>
</reference>
<dbReference type="Pfam" id="PF10503">
    <property type="entry name" value="Esterase_PHB"/>
    <property type="match status" value="1"/>
</dbReference>
<accession>A0ABN1DHM6</accession>
<dbReference type="InterPro" id="IPR029058">
    <property type="entry name" value="AB_hydrolase_fold"/>
</dbReference>
<protein>
    <submittedName>
        <fullName evidence="4">PHB depolymerase family esterase</fullName>
    </submittedName>
</protein>
<comment type="caution">
    <text evidence="4">The sequence shown here is derived from an EMBL/GenBank/DDBJ whole genome shotgun (WGS) entry which is preliminary data.</text>
</comment>
<evidence type="ECO:0000313" key="5">
    <source>
        <dbReference type="Proteomes" id="UP001501169"/>
    </source>
</evidence>
<keyword evidence="5" id="KW-1185">Reference proteome</keyword>
<dbReference type="PANTHER" id="PTHR42972">
    <property type="entry name" value="TOL-PAL SYSTEM PROTEIN TOLB"/>
    <property type="match status" value="1"/>
</dbReference>
<evidence type="ECO:0000256" key="2">
    <source>
        <dbReference type="ARBA" id="ARBA00022801"/>
    </source>
</evidence>
<keyword evidence="2" id="KW-0378">Hydrolase</keyword>
<dbReference type="RefSeq" id="WP_226765305.1">
    <property type="nucleotide sequence ID" value="NZ_BAAAEO010000001.1"/>
</dbReference>
<evidence type="ECO:0000256" key="3">
    <source>
        <dbReference type="SAM" id="SignalP"/>
    </source>
</evidence>
<feature type="signal peptide" evidence="3">
    <location>
        <begin position="1"/>
        <end position="20"/>
    </location>
</feature>
<evidence type="ECO:0000256" key="1">
    <source>
        <dbReference type="ARBA" id="ARBA00022729"/>
    </source>
</evidence>
<dbReference type="PANTHER" id="PTHR42972:SF8">
    <property type="entry name" value="POLYHYDROXYBUTYRATE DEPOLYMERASE"/>
    <property type="match status" value="1"/>
</dbReference>
<evidence type="ECO:0000313" key="4">
    <source>
        <dbReference type="EMBL" id="GAA0543893.1"/>
    </source>
</evidence>
<organism evidence="4 5">
    <name type="scientific">Rheinheimera aquimaris</name>
    <dbReference type="NCBI Taxonomy" id="412437"/>
    <lineage>
        <taxon>Bacteria</taxon>
        <taxon>Pseudomonadati</taxon>
        <taxon>Pseudomonadota</taxon>
        <taxon>Gammaproteobacteria</taxon>
        <taxon>Chromatiales</taxon>
        <taxon>Chromatiaceae</taxon>
        <taxon>Rheinheimera</taxon>
    </lineage>
</organism>
<dbReference type="EMBL" id="BAAAEO010000001">
    <property type="protein sequence ID" value="GAA0543893.1"/>
    <property type="molecule type" value="Genomic_DNA"/>
</dbReference>
<feature type="chain" id="PRO_5046059877" evidence="3">
    <location>
        <begin position="21"/>
        <end position="336"/>
    </location>
</feature>
<name>A0ABN1DHM6_9GAMM</name>
<keyword evidence="1 3" id="KW-0732">Signal</keyword>
<gene>
    <name evidence="4" type="ORF">GCM10009098_09410</name>
</gene>
<dbReference type="SUPFAM" id="SSF53474">
    <property type="entry name" value="alpha/beta-Hydrolases"/>
    <property type="match status" value="1"/>
</dbReference>
<sequence>MRFVTLTVLLLSAPSSFTLANNNSAISTLNLDETITVSGLSSGAYMAGQYHQAFASQVKGVAMLAGGPVYCAQNSLGLALEHCFNKDTSAPDLAAIEQYLTAARETDKLAPLSAQADDKVWILNGTEDKTVQPKLGALLYLQYQRWVKPENIVFVDDKAFAHTFPTDRNDLGNCSQSESPYLASCNYDAAGALLNHLIGDIKPKAATTAGELVEINQHQLSTAATTTLAKTGYLYIPQRCAAGEPCQLHVSFHGCKQNADNVGDAYTTGTGLNNYADTNNIVILYPQTQASNINPFNPNACWDWWGYTGADYATTNGPQLQAVHQLVQALLRGPKQ</sequence>
<proteinExistence type="predicted"/>
<dbReference type="Gene3D" id="3.40.50.1820">
    <property type="entry name" value="alpha/beta hydrolase"/>
    <property type="match status" value="2"/>
</dbReference>
<dbReference type="InterPro" id="IPR010126">
    <property type="entry name" value="Esterase_phb"/>
</dbReference>
<dbReference type="Proteomes" id="UP001501169">
    <property type="component" value="Unassembled WGS sequence"/>
</dbReference>